<comment type="catalytic activity">
    <reaction evidence="12">
        <text>2 [molybdopterin-synthase sulfur-carrier protein]-C-terminal-Gly-aminoethanethioate + cyclic pyranopterin phosphate + H2O = molybdopterin + 2 [molybdopterin-synthase sulfur-carrier protein]-C-terminal Gly-Gly + 2 H(+)</text>
        <dbReference type="Rhea" id="RHEA:26333"/>
        <dbReference type="Rhea" id="RHEA-COMP:12202"/>
        <dbReference type="Rhea" id="RHEA-COMP:19907"/>
        <dbReference type="ChEBI" id="CHEBI:15377"/>
        <dbReference type="ChEBI" id="CHEBI:15378"/>
        <dbReference type="ChEBI" id="CHEBI:58698"/>
        <dbReference type="ChEBI" id="CHEBI:59648"/>
        <dbReference type="ChEBI" id="CHEBI:90778"/>
        <dbReference type="ChEBI" id="CHEBI:232372"/>
        <dbReference type="EC" id="2.8.1.12"/>
    </reaction>
</comment>
<evidence type="ECO:0000313" key="13">
    <source>
        <dbReference type="EMBL" id="QDT63487.1"/>
    </source>
</evidence>
<dbReference type="CDD" id="cd00756">
    <property type="entry name" value="MoaE"/>
    <property type="match status" value="1"/>
</dbReference>
<evidence type="ECO:0000256" key="9">
    <source>
        <dbReference type="ARBA" id="ARBA00030407"/>
    </source>
</evidence>
<dbReference type="EC" id="2.8.1.12" evidence="3"/>
<dbReference type="AlphaFoldDB" id="A0A517T534"/>
<comment type="subunit">
    <text evidence="7">Heterotetramer of 2 MoaD subunits and 2 MoaE subunits. Also stable as homodimer. The enzyme changes between these two forms during catalysis.</text>
</comment>
<reference evidence="13 14" key="1">
    <citation type="submission" date="2019-02" db="EMBL/GenBank/DDBJ databases">
        <title>Deep-cultivation of Planctomycetes and their phenomic and genomic characterization uncovers novel biology.</title>
        <authorList>
            <person name="Wiegand S."/>
            <person name="Jogler M."/>
            <person name="Boedeker C."/>
            <person name="Pinto D."/>
            <person name="Vollmers J."/>
            <person name="Rivas-Marin E."/>
            <person name="Kohn T."/>
            <person name="Peeters S.H."/>
            <person name="Heuer A."/>
            <person name="Rast P."/>
            <person name="Oberbeckmann S."/>
            <person name="Bunk B."/>
            <person name="Jeske O."/>
            <person name="Meyerdierks A."/>
            <person name="Storesund J.E."/>
            <person name="Kallscheuer N."/>
            <person name="Luecker S."/>
            <person name="Lage O.M."/>
            <person name="Pohl T."/>
            <person name="Merkel B.J."/>
            <person name="Hornburger P."/>
            <person name="Mueller R.-W."/>
            <person name="Bruemmer F."/>
            <person name="Labrenz M."/>
            <person name="Spormann A.M."/>
            <person name="Op den Camp H."/>
            <person name="Overmann J."/>
            <person name="Amann R."/>
            <person name="Jetten M.S.M."/>
            <person name="Mascher T."/>
            <person name="Medema M.H."/>
            <person name="Devos D.P."/>
            <person name="Kaster A.-K."/>
            <person name="Ovreas L."/>
            <person name="Rohde M."/>
            <person name="Galperin M.Y."/>
            <person name="Jogler C."/>
        </authorList>
    </citation>
    <scope>NUCLEOTIDE SEQUENCE [LARGE SCALE GENOMIC DNA]</scope>
    <source>
        <strain evidence="13 14">V22</strain>
    </source>
</reference>
<evidence type="ECO:0000256" key="6">
    <source>
        <dbReference type="ARBA" id="ARBA00023150"/>
    </source>
</evidence>
<dbReference type="Pfam" id="PF02391">
    <property type="entry name" value="MoaE"/>
    <property type="match status" value="1"/>
</dbReference>
<evidence type="ECO:0000256" key="7">
    <source>
        <dbReference type="ARBA" id="ARBA00026066"/>
    </source>
</evidence>
<comment type="similarity">
    <text evidence="2">Belongs to the MoaE family.</text>
</comment>
<dbReference type="EMBL" id="CP036316">
    <property type="protein sequence ID" value="QDT63487.1"/>
    <property type="molecule type" value="Genomic_DNA"/>
</dbReference>
<evidence type="ECO:0000313" key="14">
    <source>
        <dbReference type="Proteomes" id="UP000319976"/>
    </source>
</evidence>
<keyword evidence="6" id="KW-0501">Molybdenum cofactor biosynthesis</keyword>
<evidence type="ECO:0000256" key="4">
    <source>
        <dbReference type="ARBA" id="ARBA00013858"/>
    </source>
</evidence>
<protein>
    <recommendedName>
        <fullName evidence="4">Molybdopterin synthase catalytic subunit</fullName>
        <ecNumber evidence="3">2.8.1.12</ecNumber>
    </recommendedName>
    <alternativeName>
        <fullName evidence="10">MPT synthase subunit 2</fullName>
    </alternativeName>
    <alternativeName>
        <fullName evidence="8">Molybdenum cofactor biosynthesis protein E</fullName>
    </alternativeName>
    <alternativeName>
        <fullName evidence="9">Molybdopterin-converting factor large subunit</fullName>
    </alternativeName>
    <alternativeName>
        <fullName evidence="11">Molybdopterin-converting factor subunit 2</fullName>
    </alternativeName>
</protein>
<dbReference type="SUPFAM" id="SSF54690">
    <property type="entry name" value="Molybdopterin synthase subunit MoaE"/>
    <property type="match status" value="1"/>
</dbReference>
<evidence type="ECO:0000256" key="2">
    <source>
        <dbReference type="ARBA" id="ARBA00005426"/>
    </source>
</evidence>
<evidence type="ECO:0000256" key="10">
    <source>
        <dbReference type="ARBA" id="ARBA00030781"/>
    </source>
</evidence>
<sequence length="143" mass="15705">MIELTRETIQPEQLLAAVQSLDCGAVTLFLGTVREITGERATTRLEYEAFEPMAVAEMEKLAAGAREKWELGHIAIQHRLGVLDPGEIAVGIAVSAPHRAAAFDAGRFLIDEMKESVPIWKKEFWADGEVEWVHPGSQPGEAP</sequence>
<dbReference type="InterPro" id="IPR003448">
    <property type="entry name" value="Mopterin_biosynth_MoaE"/>
</dbReference>
<dbReference type="InterPro" id="IPR036563">
    <property type="entry name" value="MoaE_sf"/>
</dbReference>
<evidence type="ECO:0000256" key="12">
    <source>
        <dbReference type="ARBA" id="ARBA00049878"/>
    </source>
</evidence>
<organism evidence="13 14">
    <name type="scientific">Calycomorphotria hydatis</name>
    <dbReference type="NCBI Taxonomy" id="2528027"/>
    <lineage>
        <taxon>Bacteria</taxon>
        <taxon>Pseudomonadati</taxon>
        <taxon>Planctomycetota</taxon>
        <taxon>Planctomycetia</taxon>
        <taxon>Planctomycetales</taxon>
        <taxon>Planctomycetaceae</taxon>
        <taxon>Calycomorphotria</taxon>
    </lineage>
</organism>
<evidence type="ECO:0000256" key="3">
    <source>
        <dbReference type="ARBA" id="ARBA00011950"/>
    </source>
</evidence>
<evidence type="ECO:0000256" key="1">
    <source>
        <dbReference type="ARBA" id="ARBA00005046"/>
    </source>
</evidence>
<dbReference type="Gene3D" id="3.90.1170.40">
    <property type="entry name" value="Molybdopterin biosynthesis MoaE subunit"/>
    <property type="match status" value="1"/>
</dbReference>
<dbReference type="Proteomes" id="UP000319976">
    <property type="component" value="Chromosome"/>
</dbReference>
<dbReference type="GO" id="GO:0006777">
    <property type="term" value="P:Mo-molybdopterin cofactor biosynthetic process"/>
    <property type="evidence" value="ECO:0007669"/>
    <property type="project" value="UniProtKB-KW"/>
</dbReference>
<gene>
    <name evidence="13" type="primary">moaE1</name>
    <name evidence="13" type="ORF">V22_07090</name>
</gene>
<name>A0A517T534_9PLAN</name>
<dbReference type="PANTHER" id="PTHR23404">
    <property type="entry name" value="MOLYBDOPTERIN SYNTHASE RELATED"/>
    <property type="match status" value="1"/>
</dbReference>
<comment type="pathway">
    <text evidence="1">Cofactor biosynthesis; molybdopterin biosynthesis.</text>
</comment>
<dbReference type="RefSeq" id="WP_145259845.1">
    <property type="nucleotide sequence ID" value="NZ_CP036316.1"/>
</dbReference>
<keyword evidence="5 13" id="KW-0808">Transferase</keyword>
<dbReference type="OrthoDB" id="9803224at2"/>
<evidence type="ECO:0000256" key="5">
    <source>
        <dbReference type="ARBA" id="ARBA00022679"/>
    </source>
</evidence>
<keyword evidence="14" id="KW-1185">Reference proteome</keyword>
<evidence type="ECO:0000256" key="8">
    <source>
        <dbReference type="ARBA" id="ARBA00029745"/>
    </source>
</evidence>
<proteinExistence type="inferred from homology"/>
<dbReference type="FunFam" id="3.90.1170.40:FF:000003">
    <property type="entry name" value="Molybdopterin converting factor subunit 2"/>
    <property type="match status" value="1"/>
</dbReference>
<evidence type="ECO:0000256" key="11">
    <source>
        <dbReference type="ARBA" id="ARBA00032474"/>
    </source>
</evidence>
<accession>A0A517T534</accession>
<dbReference type="GO" id="GO:0030366">
    <property type="term" value="F:molybdopterin synthase activity"/>
    <property type="evidence" value="ECO:0007669"/>
    <property type="project" value="UniProtKB-EC"/>
</dbReference>
<dbReference type="KEGG" id="chya:V22_07090"/>